<feature type="domain" description="EamA" evidence="2">
    <location>
        <begin position="139"/>
        <end position="265"/>
    </location>
</feature>
<protein>
    <recommendedName>
        <fullName evidence="2">EamA domain-containing protein</fullName>
    </recommendedName>
</protein>
<feature type="transmembrane region" description="Helical" evidence="1">
    <location>
        <begin position="61"/>
        <end position="78"/>
    </location>
</feature>
<dbReference type="eggNOG" id="COG0697">
    <property type="taxonomic scope" value="Bacteria"/>
</dbReference>
<dbReference type="Proteomes" id="UP000006804">
    <property type="component" value="Chromosome"/>
</dbReference>
<dbReference type="HOGENOM" id="CLU_033863_17_2_0"/>
<dbReference type="RefSeq" id="WP_013933149.1">
    <property type="nucleotide sequence ID" value="NC_015707.1"/>
</dbReference>
<evidence type="ECO:0000313" key="3">
    <source>
        <dbReference type="EMBL" id="AEH51941.1"/>
    </source>
</evidence>
<proteinExistence type="predicted"/>
<feature type="domain" description="EamA" evidence="2">
    <location>
        <begin position="5"/>
        <end position="129"/>
    </location>
</feature>
<dbReference type="Pfam" id="PF00892">
    <property type="entry name" value="EamA"/>
    <property type="match status" value="2"/>
</dbReference>
<feature type="transmembrane region" description="Helical" evidence="1">
    <location>
        <begin position="170"/>
        <end position="186"/>
    </location>
</feature>
<dbReference type="PATRIC" id="fig|688269.3.peg.1959"/>
<dbReference type="AlphaFoldDB" id="F7YWG2"/>
<dbReference type="OrthoDB" id="9814731at2"/>
<feature type="transmembrane region" description="Helical" evidence="1">
    <location>
        <begin position="139"/>
        <end position="158"/>
    </location>
</feature>
<feature type="transmembrane region" description="Helical" evidence="1">
    <location>
        <begin position="251"/>
        <end position="269"/>
    </location>
</feature>
<keyword evidence="1" id="KW-0812">Transmembrane</keyword>
<evidence type="ECO:0000259" key="2">
    <source>
        <dbReference type="Pfam" id="PF00892"/>
    </source>
</evidence>
<dbReference type="STRING" id="688269.Theth_1900"/>
<keyword evidence="4" id="KW-1185">Reference proteome</keyword>
<dbReference type="InterPro" id="IPR037185">
    <property type="entry name" value="EmrE-like"/>
</dbReference>
<dbReference type="KEGG" id="tta:Theth_1900"/>
<evidence type="ECO:0000313" key="4">
    <source>
        <dbReference type="Proteomes" id="UP000006804"/>
    </source>
</evidence>
<dbReference type="PANTHER" id="PTHR22911:SF79">
    <property type="entry name" value="MOBA-LIKE NTP TRANSFERASE DOMAIN-CONTAINING PROTEIN"/>
    <property type="match status" value="1"/>
</dbReference>
<reference evidence="3 4" key="1">
    <citation type="submission" date="2010-11" db="EMBL/GenBank/DDBJ databases">
        <title>The complete genome of Thermotoga thermarum DSM 5069.</title>
        <authorList>
            <consortium name="US DOE Joint Genome Institute (JGI-PGF)"/>
            <person name="Lucas S."/>
            <person name="Copeland A."/>
            <person name="Lapidus A."/>
            <person name="Bruce D."/>
            <person name="Goodwin L."/>
            <person name="Pitluck S."/>
            <person name="Kyrpides N."/>
            <person name="Mavromatis K."/>
            <person name="Ivanova N."/>
            <person name="Zeytun A."/>
            <person name="Brettin T."/>
            <person name="Detter J.C."/>
            <person name="Tapia R."/>
            <person name="Han C."/>
            <person name="Land M."/>
            <person name="Hauser L."/>
            <person name="Markowitz V."/>
            <person name="Cheng J.-F."/>
            <person name="Hugenholtz P."/>
            <person name="Woyke T."/>
            <person name="Wu D."/>
            <person name="Spring S."/>
            <person name="Schroeder M."/>
            <person name="Brambilla E."/>
            <person name="Klenk H.-P."/>
            <person name="Eisen J.A."/>
        </authorList>
    </citation>
    <scope>NUCLEOTIDE SEQUENCE [LARGE SCALE GENOMIC DNA]</scope>
    <source>
        <strain evidence="3 4">DSM 5069</strain>
    </source>
</reference>
<feature type="transmembrane region" description="Helical" evidence="1">
    <location>
        <begin position="30"/>
        <end position="49"/>
    </location>
</feature>
<dbReference type="InterPro" id="IPR000620">
    <property type="entry name" value="EamA_dom"/>
</dbReference>
<accession>F7YWG2</accession>
<keyword evidence="1" id="KW-0472">Membrane</keyword>
<feature type="transmembrane region" description="Helical" evidence="1">
    <location>
        <begin position="192"/>
        <end position="213"/>
    </location>
</feature>
<dbReference type="PANTHER" id="PTHR22911">
    <property type="entry name" value="ACYL-MALONYL CONDENSING ENZYME-RELATED"/>
    <property type="match status" value="1"/>
</dbReference>
<feature type="transmembrane region" description="Helical" evidence="1">
    <location>
        <begin position="84"/>
        <end position="106"/>
    </location>
</feature>
<dbReference type="GO" id="GO:0016020">
    <property type="term" value="C:membrane"/>
    <property type="evidence" value="ECO:0007669"/>
    <property type="project" value="InterPro"/>
</dbReference>
<name>F7YWG2_9THEM</name>
<gene>
    <name evidence="3" type="ORF">Theth_1900</name>
</gene>
<feature type="transmembrane region" description="Helical" evidence="1">
    <location>
        <begin position="7"/>
        <end position="24"/>
    </location>
</feature>
<feature type="transmembrane region" description="Helical" evidence="1">
    <location>
        <begin position="220"/>
        <end position="239"/>
    </location>
</feature>
<dbReference type="SUPFAM" id="SSF103481">
    <property type="entry name" value="Multidrug resistance efflux transporter EmrE"/>
    <property type="match status" value="2"/>
</dbReference>
<sequence length="278" mass="30647" precursor="true">MERTKGIFYLIIASTLWSFGGVLIKLVNWNAMAIAGTRSLIAVFVLVLYLKRFKLNFTKDMIVAACFYSLMVITFVAANKLTTAANAIFLQYTAPVYVAIFGTLILKEKMVIFDYLALAFVFFGMFLFFFGRISSGSMLGNFFAVLSGLAFGLFIVFLRKQKDAKPAESVVLGNFFTAVVGLPFLFRQPITTTNVVGIILLGTVQLGISYIFYSIAITKVTAFEASLIPVIEPILNPIWVFLSTGEYPSKFALIGGTIIVGSITLRYAIPGLVRKSED</sequence>
<organism evidence="3 4">
    <name type="scientific">Pseudothermotoga thermarum DSM 5069</name>
    <dbReference type="NCBI Taxonomy" id="688269"/>
    <lineage>
        <taxon>Bacteria</taxon>
        <taxon>Thermotogati</taxon>
        <taxon>Thermotogota</taxon>
        <taxon>Thermotogae</taxon>
        <taxon>Thermotogales</taxon>
        <taxon>Thermotogaceae</taxon>
        <taxon>Pseudothermotoga</taxon>
    </lineage>
</organism>
<dbReference type="EMBL" id="CP002351">
    <property type="protein sequence ID" value="AEH51941.1"/>
    <property type="molecule type" value="Genomic_DNA"/>
</dbReference>
<feature type="transmembrane region" description="Helical" evidence="1">
    <location>
        <begin position="113"/>
        <end position="133"/>
    </location>
</feature>
<keyword evidence="1" id="KW-1133">Transmembrane helix</keyword>
<evidence type="ECO:0000256" key="1">
    <source>
        <dbReference type="SAM" id="Phobius"/>
    </source>
</evidence>